<sequence>SACNGSATKLDVEYTEQTLFSPGYPRHYNNNMDCMWEFQAANNKTASFGIQVVTIDLDLEIDLEVTTLNACDTDYLEIYE</sequence>
<evidence type="ECO:0000259" key="3">
    <source>
        <dbReference type="PROSITE" id="PS01180"/>
    </source>
</evidence>
<dbReference type="PROSITE" id="PS01180">
    <property type="entry name" value="CUB"/>
    <property type="match status" value="1"/>
</dbReference>
<dbReference type="OrthoDB" id="6051894at2759"/>
<evidence type="ECO:0000313" key="5">
    <source>
        <dbReference type="Proteomes" id="UP000678393"/>
    </source>
</evidence>
<dbReference type="AlphaFoldDB" id="A0A8S3ZHY2"/>
<keyword evidence="1" id="KW-1015">Disulfide bond</keyword>
<dbReference type="Pfam" id="PF00431">
    <property type="entry name" value="CUB"/>
    <property type="match status" value="1"/>
</dbReference>
<dbReference type="InterPro" id="IPR035914">
    <property type="entry name" value="Sperma_CUB_dom_sf"/>
</dbReference>
<feature type="non-terminal residue" evidence="4">
    <location>
        <position position="80"/>
    </location>
</feature>
<organism evidence="4 5">
    <name type="scientific">Candidula unifasciata</name>
    <dbReference type="NCBI Taxonomy" id="100452"/>
    <lineage>
        <taxon>Eukaryota</taxon>
        <taxon>Metazoa</taxon>
        <taxon>Spiralia</taxon>
        <taxon>Lophotrochozoa</taxon>
        <taxon>Mollusca</taxon>
        <taxon>Gastropoda</taxon>
        <taxon>Heterobranchia</taxon>
        <taxon>Euthyneura</taxon>
        <taxon>Panpulmonata</taxon>
        <taxon>Eupulmonata</taxon>
        <taxon>Stylommatophora</taxon>
        <taxon>Helicina</taxon>
        <taxon>Helicoidea</taxon>
        <taxon>Geomitridae</taxon>
        <taxon>Candidula</taxon>
    </lineage>
</organism>
<feature type="non-terminal residue" evidence="4">
    <location>
        <position position="1"/>
    </location>
</feature>
<reference evidence="4" key="1">
    <citation type="submission" date="2021-04" db="EMBL/GenBank/DDBJ databases">
        <authorList>
            <consortium name="Molecular Ecology Group"/>
        </authorList>
    </citation>
    <scope>NUCLEOTIDE SEQUENCE</scope>
</reference>
<dbReference type="InterPro" id="IPR000859">
    <property type="entry name" value="CUB_dom"/>
</dbReference>
<evidence type="ECO:0000313" key="4">
    <source>
        <dbReference type="EMBL" id="CAG5127300.1"/>
    </source>
</evidence>
<keyword evidence="5" id="KW-1185">Reference proteome</keyword>
<evidence type="ECO:0000256" key="1">
    <source>
        <dbReference type="ARBA" id="ARBA00023157"/>
    </source>
</evidence>
<dbReference type="Gene3D" id="2.60.120.290">
    <property type="entry name" value="Spermadhesin, CUB domain"/>
    <property type="match status" value="1"/>
</dbReference>
<dbReference type="EMBL" id="CAJHNH020002638">
    <property type="protein sequence ID" value="CAG5127300.1"/>
    <property type="molecule type" value="Genomic_DNA"/>
</dbReference>
<dbReference type="CDD" id="cd00041">
    <property type="entry name" value="CUB"/>
    <property type="match status" value="1"/>
</dbReference>
<proteinExistence type="predicted"/>
<dbReference type="SUPFAM" id="SSF49854">
    <property type="entry name" value="Spermadhesin, CUB domain"/>
    <property type="match status" value="1"/>
</dbReference>
<dbReference type="PANTHER" id="PTHR24255:SF31">
    <property type="entry name" value="CUBILIN-LIKE PROTEIN"/>
    <property type="match status" value="1"/>
</dbReference>
<comment type="caution">
    <text evidence="2">Lacks conserved residue(s) required for the propagation of feature annotation.</text>
</comment>
<feature type="domain" description="CUB" evidence="3">
    <location>
        <begin position="3"/>
        <end position="80"/>
    </location>
</feature>
<name>A0A8S3ZHY2_9EUPU</name>
<evidence type="ECO:0000256" key="2">
    <source>
        <dbReference type="PROSITE-ProRule" id="PRU00059"/>
    </source>
</evidence>
<comment type="caution">
    <text evidence="4">The sequence shown here is derived from an EMBL/GenBank/DDBJ whole genome shotgun (WGS) entry which is preliminary data.</text>
</comment>
<dbReference type="GO" id="GO:0004252">
    <property type="term" value="F:serine-type endopeptidase activity"/>
    <property type="evidence" value="ECO:0007669"/>
    <property type="project" value="TreeGrafter"/>
</dbReference>
<dbReference type="GO" id="GO:0005615">
    <property type="term" value="C:extracellular space"/>
    <property type="evidence" value="ECO:0007669"/>
    <property type="project" value="TreeGrafter"/>
</dbReference>
<dbReference type="Proteomes" id="UP000678393">
    <property type="component" value="Unassembled WGS sequence"/>
</dbReference>
<accession>A0A8S3ZHY2</accession>
<protein>
    <recommendedName>
        <fullName evidence="3">CUB domain-containing protein</fullName>
    </recommendedName>
</protein>
<gene>
    <name evidence="4" type="ORF">CUNI_LOCUS12858</name>
</gene>
<dbReference type="PANTHER" id="PTHR24255">
    <property type="entry name" value="COMPLEMENT COMPONENT 1, S SUBCOMPONENT-RELATED"/>
    <property type="match status" value="1"/>
</dbReference>